<name>A0A979GXA1_CHIPD</name>
<proteinExistence type="predicted"/>
<sequence length="297" mass="34656">MDVQQFFMRYLLLPLIAVVSATILVVVNKKNKFINNKKLITAILVMGLVLAIPGLLGLLGLDYMPWGYILSMLYFIGTGCVFVYLMTRYYVNELHDRRPILVIALLIACLLGFYLYRTIFDFLSKEQIGSWAATSTFSFMLPVLFWWSYIALLNIPAEIYKVWQYPLLPVSLDMEHLDFNRMLVLELEVFKHTRDAEPIKVKVKAPENMLFGNWFYKFIDDYNLKFPKQPVSYLATAEEPYKWIFFIRTSVFKRNVFIDPDLDIRQNGITEKVTIHAKRVTENIARPVVTGDESIFI</sequence>
<keyword evidence="1" id="KW-0812">Transmembrane</keyword>
<evidence type="ECO:0008006" key="4">
    <source>
        <dbReference type="Google" id="ProtNLM"/>
    </source>
</evidence>
<evidence type="ECO:0000313" key="3">
    <source>
        <dbReference type="Proteomes" id="UP000002215"/>
    </source>
</evidence>
<feature type="transmembrane region" description="Helical" evidence="1">
    <location>
        <begin position="99"/>
        <end position="116"/>
    </location>
</feature>
<accession>A0A979GXA1</accession>
<evidence type="ECO:0000313" key="2">
    <source>
        <dbReference type="EMBL" id="ACU62301.1"/>
    </source>
</evidence>
<keyword evidence="1" id="KW-0472">Membrane</keyword>
<gene>
    <name evidence="2" type="ordered locus">Cpin_4867</name>
</gene>
<feature type="transmembrane region" description="Helical" evidence="1">
    <location>
        <begin position="6"/>
        <end position="27"/>
    </location>
</feature>
<dbReference type="OrthoDB" id="1024052at2"/>
<dbReference type="Proteomes" id="UP000002215">
    <property type="component" value="Chromosome"/>
</dbReference>
<feature type="transmembrane region" description="Helical" evidence="1">
    <location>
        <begin position="128"/>
        <end position="152"/>
    </location>
</feature>
<feature type="transmembrane region" description="Helical" evidence="1">
    <location>
        <begin position="66"/>
        <end position="87"/>
    </location>
</feature>
<dbReference type="Pfam" id="PF17555">
    <property type="entry name" value="TssN"/>
    <property type="match status" value="1"/>
</dbReference>
<feature type="transmembrane region" description="Helical" evidence="1">
    <location>
        <begin position="39"/>
        <end position="60"/>
    </location>
</feature>
<keyword evidence="1" id="KW-1133">Transmembrane helix</keyword>
<dbReference type="KEGG" id="cpi:Cpin_4867"/>
<organism evidence="2 3">
    <name type="scientific">Chitinophaga pinensis (strain ATCC 43595 / DSM 2588 / LMG 13176 / NBRC 15968 / NCIMB 11800 / UQM 2034)</name>
    <dbReference type="NCBI Taxonomy" id="485918"/>
    <lineage>
        <taxon>Bacteria</taxon>
        <taxon>Pseudomonadati</taxon>
        <taxon>Bacteroidota</taxon>
        <taxon>Chitinophagia</taxon>
        <taxon>Chitinophagales</taxon>
        <taxon>Chitinophagaceae</taxon>
        <taxon>Chitinophaga</taxon>
    </lineage>
</organism>
<dbReference type="AlphaFoldDB" id="A0A979GXA1"/>
<evidence type="ECO:0000256" key="1">
    <source>
        <dbReference type="SAM" id="Phobius"/>
    </source>
</evidence>
<reference evidence="2 3" key="2">
    <citation type="journal article" date="2010" name="Stand. Genomic Sci.">
        <title>Complete genome sequence of Chitinophaga pinensis type strain (UQM 2034).</title>
        <authorList>
            <person name="Glavina Del Rio T."/>
            <person name="Abt B."/>
            <person name="Spring S."/>
            <person name="Lapidus A."/>
            <person name="Nolan M."/>
            <person name="Tice H."/>
            <person name="Copeland A."/>
            <person name="Cheng J.F."/>
            <person name="Chen F."/>
            <person name="Bruce D."/>
            <person name="Goodwin L."/>
            <person name="Pitluck S."/>
            <person name="Ivanova N."/>
            <person name="Mavromatis K."/>
            <person name="Mikhailova N."/>
            <person name="Pati A."/>
            <person name="Chen A."/>
            <person name="Palaniappan K."/>
            <person name="Land M."/>
            <person name="Hauser L."/>
            <person name="Chang Y.J."/>
            <person name="Jeffries C.D."/>
            <person name="Chain P."/>
            <person name="Saunders E."/>
            <person name="Detter J.C."/>
            <person name="Brettin T."/>
            <person name="Rohde M."/>
            <person name="Goker M."/>
            <person name="Bristow J."/>
            <person name="Eisen J.A."/>
            <person name="Markowitz V."/>
            <person name="Hugenholtz P."/>
            <person name="Kyrpides N.C."/>
            <person name="Klenk H.P."/>
            <person name="Lucas S."/>
        </authorList>
    </citation>
    <scope>NUCLEOTIDE SEQUENCE [LARGE SCALE GENOMIC DNA]</scope>
    <source>
        <strain evidence="3">ATCC 43595 / DSM 2588 / LMG 13176 / NBRC 15968 / NCIMB 11800 / UQM 2034</strain>
    </source>
</reference>
<protein>
    <recommendedName>
        <fullName evidence="4">TssN family type VI secretion system protein</fullName>
    </recommendedName>
</protein>
<dbReference type="InterPro" id="IPR035177">
    <property type="entry name" value="TssN"/>
</dbReference>
<dbReference type="EMBL" id="CP001699">
    <property type="protein sequence ID" value="ACU62301.1"/>
    <property type="molecule type" value="Genomic_DNA"/>
</dbReference>
<reference evidence="3" key="1">
    <citation type="submission" date="2009-08" db="EMBL/GenBank/DDBJ databases">
        <title>The complete genome of Chitinophaga pinensis DSM 2588.</title>
        <authorList>
            <consortium name="US DOE Joint Genome Institute (JGI-PGF)"/>
            <person name="Lucas S."/>
            <person name="Copeland A."/>
            <person name="Lapidus A."/>
            <person name="Glavina del Rio T."/>
            <person name="Dalin E."/>
            <person name="Tice H."/>
            <person name="Bruce D."/>
            <person name="Goodwin L."/>
            <person name="Pitluck S."/>
            <person name="Kyrpides N."/>
            <person name="Mavromatis K."/>
            <person name="Ivanova N."/>
            <person name="Mikhailova N."/>
            <person name="Sims D."/>
            <person name="Meinche L."/>
            <person name="Brettin T."/>
            <person name="Detter J.C."/>
            <person name="Han C."/>
            <person name="Larimer F."/>
            <person name="Land M."/>
            <person name="Hauser L."/>
            <person name="Markowitz V."/>
            <person name="Cheng J.-F."/>
            <person name="Hugenholtz P."/>
            <person name="Woyke T."/>
            <person name="Wu D."/>
            <person name="Spring S."/>
            <person name="Klenk H.-P."/>
            <person name="Eisen J.A."/>
        </authorList>
    </citation>
    <scope>NUCLEOTIDE SEQUENCE [LARGE SCALE GENOMIC DNA]</scope>
    <source>
        <strain evidence="3">ATCC 43595 / DSM 2588 / LMG 13176 / NBRC 15968 / NCIMB 11800 / UQM 2034</strain>
    </source>
</reference>